<keyword evidence="3" id="KW-1185">Reference proteome</keyword>
<sequence length="102" mass="11178">MPEPFIVEADAPCVQGHFPGMPVVPGAWVLGKVHAALLARYPDCRVEALKKVKFLAPLLPDQTARISIDDRRWPRVHVSVEHPIEAADTVQILDASFVMSAA</sequence>
<dbReference type="Proteomes" id="UP000243924">
    <property type="component" value="Chromosome I"/>
</dbReference>
<evidence type="ECO:0000259" key="1">
    <source>
        <dbReference type="Pfam" id="PF22818"/>
    </source>
</evidence>
<evidence type="ECO:0000313" key="2">
    <source>
        <dbReference type="EMBL" id="SDU23311.1"/>
    </source>
</evidence>
<reference evidence="3" key="1">
    <citation type="submission" date="2016-10" db="EMBL/GenBank/DDBJ databases">
        <authorList>
            <person name="Varghese N."/>
            <person name="Submissions S."/>
        </authorList>
    </citation>
    <scope>NUCLEOTIDE SEQUENCE [LARGE SCALE GENOMIC DNA]</scope>
    <source>
        <strain evidence="3">CECT 8338</strain>
    </source>
</reference>
<dbReference type="SUPFAM" id="SSF54637">
    <property type="entry name" value="Thioesterase/thiol ester dehydrase-isomerase"/>
    <property type="match status" value="1"/>
</dbReference>
<dbReference type="InterPro" id="IPR054545">
    <property type="entry name" value="ApeI-like"/>
</dbReference>
<proteinExistence type="predicted"/>
<dbReference type="Pfam" id="PF22818">
    <property type="entry name" value="ApeI-like"/>
    <property type="match status" value="1"/>
</dbReference>
<accession>A0A1H2GUV6</accession>
<dbReference type="EMBL" id="LT629787">
    <property type="protein sequence ID" value="SDU23311.1"/>
    <property type="molecule type" value="Genomic_DNA"/>
</dbReference>
<dbReference type="OrthoDB" id="9787658at2"/>
<dbReference type="AlphaFoldDB" id="A0A1H2GUV6"/>
<feature type="domain" description="ApeI dehydratase-like" evidence="1">
    <location>
        <begin position="7"/>
        <end position="69"/>
    </location>
</feature>
<dbReference type="InterPro" id="IPR029069">
    <property type="entry name" value="HotDog_dom_sf"/>
</dbReference>
<dbReference type="Gene3D" id="3.10.129.10">
    <property type="entry name" value="Hotdog Thioesterase"/>
    <property type="match status" value="1"/>
</dbReference>
<evidence type="ECO:0000313" key="3">
    <source>
        <dbReference type="Proteomes" id="UP000243924"/>
    </source>
</evidence>
<dbReference type="RefSeq" id="WP_092387483.1">
    <property type="nucleotide sequence ID" value="NZ_LT629787.1"/>
</dbReference>
<organism evidence="2 3">
    <name type="scientific">Halopseudomonas salegens</name>
    <dbReference type="NCBI Taxonomy" id="1434072"/>
    <lineage>
        <taxon>Bacteria</taxon>
        <taxon>Pseudomonadati</taxon>
        <taxon>Pseudomonadota</taxon>
        <taxon>Gammaproteobacteria</taxon>
        <taxon>Pseudomonadales</taxon>
        <taxon>Pseudomonadaceae</taxon>
        <taxon>Halopseudomonas</taxon>
    </lineage>
</organism>
<protein>
    <recommendedName>
        <fullName evidence="1">ApeI dehydratase-like domain-containing protein</fullName>
    </recommendedName>
</protein>
<gene>
    <name evidence="2" type="ORF">SAMN05216210_2561</name>
</gene>
<name>A0A1H2GUV6_9GAMM</name>